<evidence type="ECO:0000256" key="1">
    <source>
        <dbReference type="SAM" id="MobiDB-lite"/>
    </source>
</evidence>
<dbReference type="AlphaFoldDB" id="A0A9I9E4N5"/>
<protein>
    <submittedName>
        <fullName evidence="2">Uncharacterized protein</fullName>
    </submittedName>
</protein>
<evidence type="ECO:0000313" key="2">
    <source>
        <dbReference type="EnsemblPlants" id="MELO3C028681.2.1"/>
    </source>
</evidence>
<accession>A0A9I9E4N5</accession>
<feature type="compositionally biased region" description="Polar residues" evidence="1">
    <location>
        <begin position="121"/>
        <end position="139"/>
    </location>
</feature>
<sequence length="139" mass="16198">MSSYKQIGDACGGLIEVSKSKMRKIDLIEVRLKIRYKYTWFIPTQVNITDSKGNIFMVQTISYPEGRWFKERNANIHGSFTRQVVLEFNEFDFEAEKYSFMGFVATPLEKREKKPKKAHKNSQNSNERPTISNSPDSTF</sequence>
<reference evidence="2" key="1">
    <citation type="submission" date="2023-03" db="UniProtKB">
        <authorList>
            <consortium name="EnsemblPlants"/>
        </authorList>
    </citation>
    <scope>IDENTIFICATION</scope>
</reference>
<dbReference type="EnsemblPlants" id="MELO3C028681.2.1">
    <property type="protein sequence ID" value="MELO3C028681.2.1"/>
    <property type="gene ID" value="MELO3C028681.2"/>
</dbReference>
<dbReference type="Gramene" id="MELO3C028681.2.1">
    <property type="protein sequence ID" value="MELO3C028681.2.1"/>
    <property type="gene ID" value="MELO3C028681.2"/>
</dbReference>
<organism evidence="2">
    <name type="scientific">Cucumis melo</name>
    <name type="common">Muskmelon</name>
    <dbReference type="NCBI Taxonomy" id="3656"/>
    <lineage>
        <taxon>Eukaryota</taxon>
        <taxon>Viridiplantae</taxon>
        <taxon>Streptophyta</taxon>
        <taxon>Embryophyta</taxon>
        <taxon>Tracheophyta</taxon>
        <taxon>Spermatophyta</taxon>
        <taxon>Magnoliopsida</taxon>
        <taxon>eudicotyledons</taxon>
        <taxon>Gunneridae</taxon>
        <taxon>Pentapetalae</taxon>
        <taxon>rosids</taxon>
        <taxon>fabids</taxon>
        <taxon>Cucurbitales</taxon>
        <taxon>Cucurbitaceae</taxon>
        <taxon>Benincaseae</taxon>
        <taxon>Cucumis</taxon>
    </lineage>
</organism>
<name>A0A9I9E4N5_CUCME</name>
<proteinExistence type="predicted"/>
<feature type="region of interest" description="Disordered" evidence="1">
    <location>
        <begin position="111"/>
        <end position="139"/>
    </location>
</feature>